<name>A0AAE8SZQ6_9PEZI</name>
<dbReference type="PROSITE" id="PS50048">
    <property type="entry name" value="ZN2_CY6_FUNGAL_2"/>
    <property type="match status" value="1"/>
</dbReference>
<dbReference type="GO" id="GO:0000981">
    <property type="term" value="F:DNA-binding transcription factor activity, RNA polymerase II-specific"/>
    <property type="evidence" value="ECO:0007669"/>
    <property type="project" value="InterPro"/>
</dbReference>
<comment type="caution">
    <text evidence="9">The sequence shown here is derived from an EMBL/GenBank/DDBJ whole genome shotgun (WGS) entry which is preliminary data.</text>
</comment>
<gene>
    <name evidence="9" type="ORF">DNG_09895</name>
</gene>
<dbReference type="InterPro" id="IPR001138">
    <property type="entry name" value="Zn2Cys6_DnaBD"/>
</dbReference>
<evidence type="ECO:0000256" key="6">
    <source>
        <dbReference type="ARBA" id="ARBA00023242"/>
    </source>
</evidence>
<dbReference type="GO" id="GO:0008270">
    <property type="term" value="F:zinc ion binding"/>
    <property type="evidence" value="ECO:0007669"/>
    <property type="project" value="InterPro"/>
</dbReference>
<evidence type="ECO:0000256" key="1">
    <source>
        <dbReference type="ARBA" id="ARBA00022723"/>
    </source>
</evidence>
<dbReference type="CDD" id="cd00067">
    <property type="entry name" value="GAL4"/>
    <property type="match status" value="1"/>
</dbReference>
<keyword evidence="5" id="KW-0804">Transcription</keyword>
<organism evidence="9 10">
    <name type="scientific">Cephalotrichum gorgonifer</name>
    <dbReference type="NCBI Taxonomy" id="2041049"/>
    <lineage>
        <taxon>Eukaryota</taxon>
        <taxon>Fungi</taxon>
        <taxon>Dikarya</taxon>
        <taxon>Ascomycota</taxon>
        <taxon>Pezizomycotina</taxon>
        <taxon>Sordariomycetes</taxon>
        <taxon>Hypocreomycetidae</taxon>
        <taxon>Microascales</taxon>
        <taxon>Microascaceae</taxon>
        <taxon>Cephalotrichum</taxon>
    </lineage>
</organism>
<dbReference type="PROSITE" id="PS00463">
    <property type="entry name" value="ZN2_CY6_FUNGAL_1"/>
    <property type="match status" value="1"/>
</dbReference>
<dbReference type="SMART" id="SM00066">
    <property type="entry name" value="GAL4"/>
    <property type="match status" value="1"/>
</dbReference>
<proteinExistence type="predicted"/>
<dbReference type="AlphaFoldDB" id="A0AAE8SZQ6"/>
<dbReference type="InterPro" id="IPR052360">
    <property type="entry name" value="Transcr_Regulatory_Proteins"/>
</dbReference>
<dbReference type="GO" id="GO:0003677">
    <property type="term" value="F:DNA binding"/>
    <property type="evidence" value="ECO:0007669"/>
    <property type="project" value="UniProtKB-KW"/>
</dbReference>
<dbReference type="Gene3D" id="4.10.240.10">
    <property type="entry name" value="Zn(2)-C6 fungal-type DNA-binding domain"/>
    <property type="match status" value="1"/>
</dbReference>
<evidence type="ECO:0000256" key="2">
    <source>
        <dbReference type="ARBA" id="ARBA00022833"/>
    </source>
</evidence>
<dbReference type="Pfam" id="PF00172">
    <property type="entry name" value="Zn_clus"/>
    <property type="match status" value="1"/>
</dbReference>
<protein>
    <recommendedName>
        <fullName evidence="8">Zn(2)-C6 fungal-type domain-containing protein</fullName>
    </recommendedName>
</protein>
<evidence type="ECO:0000313" key="9">
    <source>
        <dbReference type="EMBL" id="SPO07201.1"/>
    </source>
</evidence>
<reference evidence="9" key="1">
    <citation type="submission" date="2018-03" db="EMBL/GenBank/DDBJ databases">
        <authorList>
            <person name="Guldener U."/>
        </authorList>
    </citation>
    <scope>NUCLEOTIDE SEQUENCE</scope>
</reference>
<keyword evidence="4" id="KW-0238">DNA-binding</keyword>
<sequence>MAKGKKELPAESSPSPPTPGGTNASNNPRKKKWATKVKTGCTTCRIRRVKCDETRPACTRCVSTGRRCDGYTSLPALVRQPDHSASPFRSSWDERRMFFFFRTETALQVAGPFDQSFWTVDLLKATQVHPAIWHASVAVAAMYKRYTIPSSAHSTTLRKDLYNFALTQYNASISGLVDVASRENPGPGDKDVILATSILYTGLCSLRGDPREAFLHMRNGLKLFRQWKHWERRRSRGSGGVLPVNSIVTLFNRLDSQALNLLDDASRMEWEGGHIPREPSTKPFTSVTEAYFEFELSLSGLLGLMQRREFIAGPYPTGPSRESRLVFRNALSAWSEKFSALRPLLKESEMEAALILQIRHIAFDIALTIDVSSWELAWDEFHPQYEQIVTFSRQLLEKYHPATGGDGGAEHEACGPIFSFAASVCEPLYVAASSCRDPVLRREAISLLRQWPRRECLWDSVLAASLAESIMLMEEQAADGVGVESNEECLCVREQFVCHGHRVADTKLELLGEGVGMVTLRSVNDILAERPGRTIQLSW</sequence>
<dbReference type="PANTHER" id="PTHR36206">
    <property type="entry name" value="ASPERCRYPTIN BIOSYNTHESIS CLUSTER-SPECIFIC TRANSCRIPTION REGULATOR ATNN-RELATED"/>
    <property type="match status" value="1"/>
</dbReference>
<evidence type="ECO:0000256" key="3">
    <source>
        <dbReference type="ARBA" id="ARBA00023015"/>
    </source>
</evidence>
<evidence type="ECO:0000313" key="10">
    <source>
        <dbReference type="Proteomes" id="UP001187682"/>
    </source>
</evidence>
<keyword evidence="6" id="KW-0539">Nucleus</keyword>
<evidence type="ECO:0000256" key="4">
    <source>
        <dbReference type="ARBA" id="ARBA00023125"/>
    </source>
</evidence>
<feature type="region of interest" description="Disordered" evidence="7">
    <location>
        <begin position="1"/>
        <end position="32"/>
    </location>
</feature>
<evidence type="ECO:0000259" key="8">
    <source>
        <dbReference type="PROSITE" id="PS50048"/>
    </source>
</evidence>
<keyword evidence="10" id="KW-1185">Reference proteome</keyword>
<dbReference type="SUPFAM" id="SSF57701">
    <property type="entry name" value="Zn2/Cys6 DNA-binding domain"/>
    <property type="match status" value="1"/>
</dbReference>
<dbReference type="InterPro" id="IPR036864">
    <property type="entry name" value="Zn2-C6_fun-type_DNA-bd_sf"/>
</dbReference>
<dbReference type="PANTHER" id="PTHR36206:SF12">
    <property type="entry name" value="ASPERCRYPTIN BIOSYNTHESIS CLUSTER-SPECIFIC TRANSCRIPTION REGULATOR ATNN-RELATED"/>
    <property type="match status" value="1"/>
</dbReference>
<feature type="domain" description="Zn(2)-C6 fungal-type" evidence="8">
    <location>
        <begin position="40"/>
        <end position="68"/>
    </location>
</feature>
<evidence type="ECO:0000256" key="7">
    <source>
        <dbReference type="SAM" id="MobiDB-lite"/>
    </source>
</evidence>
<keyword evidence="2" id="KW-0862">Zinc</keyword>
<dbReference type="Proteomes" id="UP001187682">
    <property type="component" value="Unassembled WGS sequence"/>
</dbReference>
<keyword evidence="3" id="KW-0805">Transcription regulation</keyword>
<dbReference type="EMBL" id="ONZQ02000019">
    <property type="protein sequence ID" value="SPO07201.1"/>
    <property type="molecule type" value="Genomic_DNA"/>
</dbReference>
<keyword evidence="1" id="KW-0479">Metal-binding</keyword>
<evidence type="ECO:0000256" key="5">
    <source>
        <dbReference type="ARBA" id="ARBA00023163"/>
    </source>
</evidence>
<accession>A0AAE8SZQ6</accession>